<comment type="catalytic activity">
    <reaction evidence="4 5">
        <text>an acyl phosphate + H2O = a carboxylate + phosphate + H(+)</text>
        <dbReference type="Rhea" id="RHEA:14965"/>
        <dbReference type="ChEBI" id="CHEBI:15377"/>
        <dbReference type="ChEBI" id="CHEBI:15378"/>
        <dbReference type="ChEBI" id="CHEBI:29067"/>
        <dbReference type="ChEBI" id="CHEBI:43474"/>
        <dbReference type="ChEBI" id="CHEBI:59918"/>
        <dbReference type="EC" id="3.6.1.7"/>
    </reaction>
</comment>
<dbReference type="InterPro" id="IPR017968">
    <property type="entry name" value="Acylphosphatase_CS"/>
</dbReference>
<feature type="domain" description="Acylphosphatase-like" evidence="7">
    <location>
        <begin position="17"/>
        <end position="102"/>
    </location>
</feature>
<evidence type="ECO:0000256" key="3">
    <source>
        <dbReference type="ARBA" id="ARBA00015991"/>
    </source>
</evidence>
<organism evidence="8 9">
    <name type="scientific">Microlunatus flavus</name>
    <dbReference type="NCBI Taxonomy" id="1036181"/>
    <lineage>
        <taxon>Bacteria</taxon>
        <taxon>Bacillati</taxon>
        <taxon>Actinomycetota</taxon>
        <taxon>Actinomycetes</taxon>
        <taxon>Propionibacteriales</taxon>
        <taxon>Propionibacteriaceae</taxon>
        <taxon>Microlunatus</taxon>
    </lineage>
</organism>
<dbReference type="AlphaFoldDB" id="A0A1H9K0K3"/>
<dbReference type="Proteomes" id="UP000198504">
    <property type="component" value="Unassembled WGS sequence"/>
</dbReference>
<dbReference type="RefSeq" id="WP_232506427.1">
    <property type="nucleotide sequence ID" value="NZ_FOFA01000007.1"/>
</dbReference>
<evidence type="ECO:0000259" key="7">
    <source>
        <dbReference type="PROSITE" id="PS51160"/>
    </source>
</evidence>
<dbReference type="STRING" id="1036181.SAMN05421756_10716"/>
<evidence type="ECO:0000313" key="8">
    <source>
        <dbReference type="EMBL" id="SEQ92443.1"/>
    </source>
</evidence>
<dbReference type="Pfam" id="PF00708">
    <property type="entry name" value="Acylphosphatase"/>
    <property type="match status" value="1"/>
</dbReference>
<proteinExistence type="inferred from homology"/>
<evidence type="ECO:0000256" key="4">
    <source>
        <dbReference type="ARBA" id="ARBA00047645"/>
    </source>
</evidence>
<dbReference type="InterPro" id="IPR001792">
    <property type="entry name" value="Acylphosphatase-like_dom"/>
</dbReference>
<dbReference type="InterPro" id="IPR036046">
    <property type="entry name" value="Acylphosphatase-like_dom_sf"/>
</dbReference>
<dbReference type="Gene3D" id="3.30.70.100">
    <property type="match status" value="1"/>
</dbReference>
<evidence type="ECO:0000256" key="1">
    <source>
        <dbReference type="ARBA" id="ARBA00005614"/>
    </source>
</evidence>
<dbReference type="PROSITE" id="PS51160">
    <property type="entry name" value="ACYLPHOSPHATASE_3"/>
    <property type="match status" value="1"/>
</dbReference>
<dbReference type="EMBL" id="FOFA01000007">
    <property type="protein sequence ID" value="SEQ92443.1"/>
    <property type="molecule type" value="Genomic_DNA"/>
</dbReference>
<dbReference type="InterPro" id="IPR020456">
    <property type="entry name" value="Acylphosphatase"/>
</dbReference>
<gene>
    <name evidence="8" type="ORF">SAMN05421756_10716</name>
</gene>
<keyword evidence="5" id="KW-0378">Hydrolase</keyword>
<feature type="active site" evidence="5">
    <location>
        <position position="32"/>
    </location>
</feature>
<keyword evidence="9" id="KW-1185">Reference proteome</keyword>
<evidence type="ECO:0000256" key="2">
    <source>
        <dbReference type="ARBA" id="ARBA00012150"/>
    </source>
</evidence>
<sequence>MSASDPDVADPHDAVVRRHVRVTGRVQNVTYRDSTREQAERLGVVGWVRNCPDGSVEAELEGSEAVLDDLLRWMHDGPLLARVDAVEVEVVPPAGDERFRVR</sequence>
<evidence type="ECO:0000256" key="5">
    <source>
        <dbReference type="PROSITE-ProRule" id="PRU00520"/>
    </source>
</evidence>
<dbReference type="PROSITE" id="PS00151">
    <property type="entry name" value="ACYLPHOSPHATASE_2"/>
    <property type="match status" value="1"/>
</dbReference>
<dbReference type="PANTHER" id="PTHR47268">
    <property type="entry name" value="ACYLPHOSPHATASE"/>
    <property type="match status" value="1"/>
</dbReference>
<evidence type="ECO:0000313" key="9">
    <source>
        <dbReference type="Proteomes" id="UP000198504"/>
    </source>
</evidence>
<dbReference type="GO" id="GO:0003998">
    <property type="term" value="F:acylphosphatase activity"/>
    <property type="evidence" value="ECO:0007669"/>
    <property type="project" value="UniProtKB-EC"/>
</dbReference>
<feature type="active site" evidence="5">
    <location>
        <position position="50"/>
    </location>
</feature>
<dbReference type="PRINTS" id="PR00112">
    <property type="entry name" value="ACYLPHPHTASE"/>
</dbReference>
<dbReference type="EC" id="3.6.1.7" evidence="2 5"/>
<name>A0A1H9K0K3_9ACTN</name>
<dbReference type="PANTHER" id="PTHR47268:SF4">
    <property type="entry name" value="ACYLPHOSPHATASE"/>
    <property type="match status" value="1"/>
</dbReference>
<protein>
    <recommendedName>
        <fullName evidence="3 5">acylphosphatase</fullName>
        <ecNumber evidence="2 5">3.6.1.7</ecNumber>
    </recommendedName>
</protein>
<accession>A0A1H9K0K3</accession>
<comment type="similarity">
    <text evidence="1 6">Belongs to the acylphosphatase family.</text>
</comment>
<reference evidence="9" key="1">
    <citation type="submission" date="2016-10" db="EMBL/GenBank/DDBJ databases">
        <authorList>
            <person name="Varghese N."/>
            <person name="Submissions S."/>
        </authorList>
    </citation>
    <scope>NUCLEOTIDE SEQUENCE [LARGE SCALE GENOMIC DNA]</scope>
    <source>
        <strain evidence="9">CGMCC 4.6856</strain>
    </source>
</reference>
<dbReference type="SUPFAM" id="SSF54975">
    <property type="entry name" value="Acylphosphatase/BLUF domain-like"/>
    <property type="match status" value="1"/>
</dbReference>
<evidence type="ECO:0000256" key="6">
    <source>
        <dbReference type="RuleBase" id="RU004168"/>
    </source>
</evidence>